<evidence type="ECO:0000256" key="1">
    <source>
        <dbReference type="ARBA" id="ARBA00023125"/>
    </source>
</evidence>
<dbReference type="Gene3D" id="4.10.320.10">
    <property type="entry name" value="E3-binding domain"/>
    <property type="match status" value="1"/>
</dbReference>
<sequence>MARREITQFIDDIDNTPLSEDEVNSIRFSIDGSNYVLDLSEKNAAEFRELLAPYVKVASPAPSSRRSGSRSSGGAKRSNSRAIREWAQAEGFKVADRGTIPANIVDAYNEAHQK</sequence>
<dbReference type="EMBL" id="CP126970">
    <property type="protein sequence ID" value="WIM70883.1"/>
    <property type="molecule type" value="Genomic_DNA"/>
</dbReference>
<protein>
    <submittedName>
        <fullName evidence="5">Lsr2 family protein</fullName>
    </submittedName>
</protein>
<evidence type="ECO:0000256" key="2">
    <source>
        <dbReference type="SAM" id="MobiDB-lite"/>
    </source>
</evidence>
<evidence type="ECO:0000313" key="5">
    <source>
        <dbReference type="EMBL" id="WIM70883.1"/>
    </source>
</evidence>
<keyword evidence="1" id="KW-0238">DNA-binding</keyword>
<accession>A0ABY8VQE5</accession>
<feature type="domain" description="Lsr2 dimerization" evidence="3">
    <location>
        <begin position="1"/>
        <end position="59"/>
    </location>
</feature>
<dbReference type="InterPro" id="IPR055370">
    <property type="entry name" value="Lsr2_DNA-bd"/>
</dbReference>
<feature type="region of interest" description="Disordered" evidence="2">
    <location>
        <begin position="58"/>
        <end position="82"/>
    </location>
</feature>
<proteinExistence type="predicted"/>
<evidence type="ECO:0000313" key="6">
    <source>
        <dbReference type="Proteomes" id="UP001238805"/>
    </source>
</evidence>
<dbReference type="Gene3D" id="3.30.60.230">
    <property type="entry name" value="Lsr2, dimerization domain"/>
    <property type="match status" value="1"/>
</dbReference>
<feature type="compositionally biased region" description="Low complexity" evidence="2">
    <location>
        <begin position="58"/>
        <end position="81"/>
    </location>
</feature>
<gene>
    <name evidence="5" type="ORF">QP029_03410</name>
</gene>
<dbReference type="Pfam" id="PF11774">
    <property type="entry name" value="Lsr2"/>
    <property type="match status" value="1"/>
</dbReference>
<dbReference type="Proteomes" id="UP001238805">
    <property type="component" value="Chromosome"/>
</dbReference>
<dbReference type="Pfam" id="PF23359">
    <property type="entry name" value="Lsr2_DNA-bd"/>
    <property type="match status" value="1"/>
</dbReference>
<evidence type="ECO:0000259" key="4">
    <source>
        <dbReference type="Pfam" id="PF23359"/>
    </source>
</evidence>
<keyword evidence="6" id="KW-1185">Reference proteome</keyword>
<organism evidence="5 6">
    <name type="scientific">Corynebacterium suedekumii</name>
    <dbReference type="NCBI Taxonomy" id="3049801"/>
    <lineage>
        <taxon>Bacteria</taxon>
        <taxon>Bacillati</taxon>
        <taxon>Actinomycetota</taxon>
        <taxon>Actinomycetes</taxon>
        <taxon>Mycobacteriales</taxon>
        <taxon>Corynebacteriaceae</taxon>
        <taxon>Corynebacterium</taxon>
    </lineage>
</organism>
<dbReference type="RefSeq" id="WP_284875463.1">
    <property type="nucleotide sequence ID" value="NZ_CP126970.1"/>
</dbReference>
<reference evidence="5 6" key="1">
    <citation type="submission" date="2023-05" db="EMBL/GenBank/DDBJ databases">
        <title>Corynebacterium suedekumii sp. nov. and Corynebacterium breve sp. nov. isolated from raw cow's milk.</title>
        <authorList>
            <person name="Baer M.K."/>
            <person name="Mehl L."/>
            <person name="Hellmuth R."/>
            <person name="Marke G."/>
            <person name="Lipski A."/>
        </authorList>
    </citation>
    <scope>NUCLEOTIDE SEQUENCE [LARGE SCALE GENOMIC DNA]</scope>
    <source>
        <strain evidence="5 6">LM112</strain>
    </source>
</reference>
<feature type="domain" description="Lsr2 DNA-binding" evidence="4">
    <location>
        <begin position="76"/>
        <end position="111"/>
    </location>
</feature>
<name>A0ABY8VQE5_9CORY</name>
<evidence type="ECO:0000259" key="3">
    <source>
        <dbReference type="Pfam" id="PF11774"/>
    </source>
</evidence>
<dbReference type="InterPro" id="IPR036625">
    <property type="entry name" value="E3-bd_dom_sf"/>
</dbReference>
<dbReference type="InterPro" id="IPR024412">
    <property type="entry name" value="Lsr2_dim_dom"/>
</dbReference>
<dbReference type="InterPro" id="IPR042261">
    <property type="entry name" value="Lsr2-like_dimerization"/>
</dbReference>